<proteinExistence type="predicted"/>
<gene>
    <name evidence="1" type="ORF">CYLTODRAFT_460229</name>
</gene>
<name>A0A0D7ARZ8_9AGAR</name>
<dbReference type="EMBL" id="KN881111">
    <property type="protein sequence ID" value="KIY60992.1"/>
    <property type="molecule type" value="Genomic_DNA"/>
</dbReference>
<reference evidence="1 2" key="1">
    <citation type="journal article" date="2015" name="Fungal Genet. Biol.">
        <title>Evolution of novel wood decay mechanisms in Agaricales revealed by the genome sequences of Fistulina hepatica and Cylindrobasidium torrendii.</title>
        <authorList>
            <person name="Floudas D."/>
            <person name="Held B.W."/>
            <person name="Riley R."/>
            <person name="Nagy L.G."/>
            <person name="Koehler G."/>
            <person name="Ransdell A.S."/>
            <person name="Younus H."/>
            <person name="Chow J."/>
            <person name="Chiniquy J."/>
            <person name="Lipzen A."/>
            <person name="Tritt A."/>
            <person name="Sun H."/>
            <person name="Haridas S."/>
            <person name="LaButti K."/>
            <person name="Ohm R.A."/>
            <person name="Kues U."/>
            <person name="Blanchette R.A."/>
            <person name="Grigoriev I.V."/>
            <person name="Minto R.E."/>
            <person name="Hibbett D.S."/>
        </authorList>
    </citation>
    <scope>NUCLEOTIDE SEQUENCE [LARGE SCALE GENOMIC DNA]</scope>
    <source>
        <strain evidence="1 2">FP15055 ss-10</strain>
    </source>
</reference>
<evidence type="ECO:0000313" key="1">
    <source>
        <dbReference type="EMBL" id="KIY60992.1"/>
    </source>
</evidence>
<keyword evidence="2" id="KW-1185">Reference proteome</keyword>
<dbReference type="AlphaFoldDB" id="A0A0D7ARZ8"/>
<sequence>MSSAQILLKESLDKVDIFDIPTEDGVKQLAWSMKTISKALLKKSEVVEVAMNATYNTDAKHLELYTIIIRKMTLDLSFPVAT</sequence>
<evidence type="ECO:0000313" key="2">
    <source>
        <dbReference type="Proteomes" id="UP000054007"/>
    </source>
</evidence>
<protein>
    <submittedName>
        <fullName evidence="1">Uncharacterized protein</fullName>
    </submittedName>
</protein>
<dbReference type="STRING" id="1314674.A0A0D7ARZ8"/>
<organism evidence="1 2">
    <name type="scientific">Cylindrobasidium torrendii FP15055 ss-10</name>
    <dbReference type="NCBI Taxonomy" id="1314674"/>
    <lineage>
        <taxon>Eukaryota</taxon>
        <taxon>Fungi</taxon>
        <taxon>Dikarya</taxon>
        <taxon>Basidiomycota</taxon>
        <taxon>Agaricomycotina</taxon>
        <taxon>Agaricomycetes</taxon>
        <taxon>Agaricomycetidae</taxon>
        <taxon>Agaricales</taxon>
        <taxon>Marasmiineae</taxon>
        <taxon>Physalacriaceae</taxon>
        <taxon>Cylindrobasidium</taxon>
    </lineage>
</organism>
<accession>A0A0D7ARZ8</accession>
<dbReference type="OrthoDB" id="3049698at2759"/>
<dbReference type="Proteomes" id="UP000054007">
    <property type="component" value="Unassembled WGS sequence"/>
</dbReference>